<feature type="transmembrane region" description="Helical" evidence="6">
    <location>
        <begin position="231"/>
        <end position="254"/>
    </location>
</feature>
<evidence type="ECO:0000313" key="8">
    <source>
        <dbReference type="Proteomes" id="UP001606300"/>
    </source>
</evidence>
<dbReference type="Pfam" id="PF07690">
    <property type="entry name" value="MFS_1"/>
    <property type="match status" value="1"/>
</dbReference>
<reference evidence="7 8" key="1">
    <citation type="submission" date="2024-09" db="EMBL/GenBank/DDBJ databases">
        <title>Novel species of the genus Pelomonas and Roseateles isolated from streams.</title>
        <authorList>
            <person name="Lu H."/>
        </authorList>
    </citation>
    <scope>NUCLEOTIDE SEQUENCE [LARGE SCALE GENOMIC DNA]</scope>
    <source>
        <strain evidence="7 8">DC23W</strain>
    </source>
</reference>
<dbReference type="SUPFAM" id="SSF103473">
    <property type="entry name" value="MFS general substrate transporter"/>
    <property type="match status" value="1"/>
</dbReference>
<keyword evidence="4 6" id="KW-1133">Transmembrane helix</keyword>
<feature type="transmembrane region" description="Helical" evidence="6">
    <location>
        <begin position="307"/>
        <end position="326"/>
    </location>
</feature>
<comment type="subcellular location">
    <subcellularLocation>
        <location evidence="1">Membrane</location>
        <topology evidence="1">Multi-pass membrane protein</topology>
    </subcellularLocation>
</comment>
<sequence length="438" mass="48020">MSTKPLRIRNPWAWVPSSYLAEGIPFAMVIWVAGTMFKDLGHSDGEITLATASIGIAWSLKPLWAAFLDMFKTKKFFVLWMEVVMALLLCGIAVALPLPNYFQITIALLWVMAFASATQDICVDGVYITALDAKGQAKYIGVQGVFWNVGRLFGTALVVWFAGSLKEDHRLSNTEAWQWAMGLSAATMLLLALYHRFMLPTGSVGDRPVSVKAAFGNFWEAIVDFFKKDSIWGMLMFVFLYRSSEGLLLQLAPLFLQAPVEAGGVGLSLKDKGLIDGTIATVVSLSAGLLGGMFLSKFGLNRRTLVFMALCLNIPHLCFVVLSQLAGPGHSLSFWTVATLVTVEKFGYSFGFVANMLYMMQQISPGRFHMTHYAFANSIMNLTLVPTQMISGPLADAVGYKTYFIVVMFAAIPSVLGAMFAPFPRKPDNGPPQAPGRH</sequence>
<evidence type="ECO:0000313" key="7">
    <source>
        <dbReference type="EMBL" id="MFG6414139.1"/>
    </source>
</evidence>
<evidence type="ECO:0000256" key="3">
    <source>
        <dbReference type="ARBA" id="ARBA00022692"/>
    </source>
</evidence>
<keyword evidence="8" id="KW-1185">Reference proteome</keyword>
<dbReference type="InterPro" id="IPR011701">
    <property type="entry name" value="MFS"/>
</dbReference>
<feature type="transmembrane region" description="Helical" evidence="6">
    <location>
        <begin position="76"/>
        <end position="96"/>
    </location>
</feature>
<proteinExistence type="predicted"/>
<comment type="caution">
    <text evidence="7">The sequence shown here is derived from an EMBL/GenBank/DDBJ whole genome shotgun (WGS) entry which is preliminary data.</text>
</comment>
<dbReference type="RefSeq" id="WP_394470218.1">
    <property type="nucleotide sequence ID" value="NZ_JBIGHY010000003.1"/>
</dbReference>
<feature type="transmembrane region" description="Helical" evidence="6">
    <location>
        <begin position="144"/>
        <end position="164"/>
    </location>
</feature>
<keyword evidence="3 6" id="KW-0812">Transmembrane</keyword>
<feature type="transmembrane region" description="Helical" evidence="6">
    <location>
        <begin position="332"/>
        <end position="358"/>
    </location>
</feature>
<gene>
    <name evidence="7" type="ORF">ACG02S_09540</name>
</gene>
<feature type="transmembrane region" description="Helical" evidence="6">
    <location>
        <begin position="12"/>
        <end position="33"/>
    </location>
</feature>
<accession>A0ABW7ELB4</accession>
<evidence type="ECO:0000256" key="2">
    <source>
        <dbReference type="ARBA" id="ARBA00022448"/>
    </source>
</evidence>
<evidence type="ECO:0000256" key="5">
    <source>
        <dbReference type="ARBA" id="ARBA00023136"/>
    </source>
</evidence>
<feature type="transmembrane region" description="Helical" evidence="6">
    <location>
        <begin position="274"/>
        <end position="295"/>
    </location>
</feature>
<dbReference type="Proteomes" id="UP001606300">
    <property type="component" value="Unassembled WGS sequence"/>
</dbReference>
<feature type="transmembrane region" description="Helical" evidence="6">
    <location>
        <begin position="45"/>
        <end position="64"/>
    </location>
</feature>
<name>A0ABW7ELB4_9BURK</name>
<dbReference type="InterPro" id="IPR036259">
    <property type="entry name" value="MFS_trans_sf"/>
</dbReference>
<dbReference type="PANTHER" id="PTHR12778">
    <property type="entry name" value="SOLUTE CARRIER FAMILY 33 ACETYL-COA TRANSPORTER -RELATED"/>
    <property type="match status" value="1"/>
</dbReference>
<keyword evidence="2" id="KW-0813">Transport</keyword>
<organism evidence="7 8">
    <name type="scientific">Pelomonas dachongensis</name>
    <dbReference type="NCBI Taxonomy" id="3299029"/>
    <lineage>
        <taxon>Bacteria</taxon>
        <taxon>Pseudomonadati</taxon>
        <taxon>Pseudomonadota</taxon>
        <taxon>Betaproteobacteria</taxon>
        <taxon>Burkholderiales</taxon>
        <taxon>Sphaerotilaceae</taxon>
        <taxon>Roseateles</taxon>
    </lineage>
</organism>
<protein>
    <submittedName>
        <fullName evidence="7">MFS transporter</fullName>
    </submittedName>
</protein>
<dbReference type="InterPro" id="IPR004752">
    <property type="entry name" value="AmpG_permease/AT-1"/>
</dbReference>
<feature type="transmembrane region" description="Helical" evidence="6">
    <location>
        <begin position="402"/>
        <end position="423"/>
    </location>
</feature>
<evidence type="ECO:0000256" key="1">
    <source>
        <dbReference type="ARBA" id="ARBA00004141"/>
    </source>
</evidence>
<dbReference type="Gene3D" id="1.20.1250.20">
    <property type="entry name" value="MFS general substrate transporter like domains"/>
    <property type="match status" value="2"/>
</dbReference>
<dbReference type="EMBL" id="JBIGHY010000003">
    <property type="protein sequence ID" value="MFG6414139.1"/>
    <property type="molecule type" value="Genomic_DNA"/>
</dbReference>
<evidence type="ECO:0000256" key="4">
    <source>
        <dbReference type="ARBA" id="ARBA00022989"/>
    </source>
</evidence>
<feature type="transmembrane region" description="Helical" evidence="6">
    <location>
        <begin position="370"/>
        <end position="390"/>
    </location>
</feature>
<dbReference type="PANTHER" id="PTHR12778:SF10">
    <property type="entry name" value="MAJOR FACILITATOR SUPERFAMILY DOMAIN-CONTAINING PROTEIN 3"/>
    <property type="match status" value="1"/>
</dbReference>
<feature type="transmembrane region" description="Helical" evidence="6">
    <location>
        <begin position="102"/>
        <end position="123"/>
    </location>
</feature>
<feature type="transmembrane region" description="Helical" evidence="6">
    <location>
        <begin position="176"/>
        <end position="194"/>
    </location>
</feature>
<evidence type="ECO:0000256" key="6">
    <source>
        <dbReference type="SAM" id="Phobius"/>
    </source>
</evidence>
<keyword evidence="5 6" id="KW-0472">Membrane</keyword>